<keyword evidence="8" id="KW-0808">Transferase</keyword>
<dbReference type="Pfam" id="PF00392">
    <property type="entry name" value="GntR"/>
    <property type="match status" value="1"/>
</dbReference>
<evidence type="ECO:0000256" key="5">
    <source>
        <dbReference type="ARBA" id="ARBA00023163"/>
    </source>
</evidence>
<dbReference type="CDD" id="cd00609">
    <property type="entry name" value="AAT_like"/>
    <property type="match status" value="1"/>
</dbReference>
<evidence type="ECO:0000256" key="2">
    <source>
        <dbReference type="ARBA" id="ARBA00022898"/>
    </source>
</evidence>
<keyword evidence="4" id="KW-0238">DNA-binding</keyword>
<keyword evidence="8" id="KW-0032">Aminotransferase</keyword>
<feature type="domain" description="HTH gntR-type" evidence="7">
    <location>
        <begin position="24"/>
        <end position="92"/>
    </location>
</feature>
<dbReference type="InterPro" id="IPR015421">
    <property type="entry name" value="PyrdxlP-dep_Trfase_major"/>
</dbReference>
<protein>
    <submittedName>
        <fullName evidence="8">Transcriptional regulator, GntR family domain / Aspartate aminotransferase</fullName>
        <ecNumber evidence="8">2.6.1.1</ecNumber>
    </submittedName>
</protein>
<dbReference type="AlphaFoldDB" id="A0A6J4NGP6"/>
<dbReference type="SMART" id="SM00345">
    <property type="entry name" value="HTH_GNTR"/>
    <property type="match status" value="1"/>
</dbReference>
<keyword evidence="2" id="KW-0663">Pyridoxal phosphate</keyword>
<accession>A0A6J4NGP6</accession>
<organism evidence="8">
    <name type="scientific">uncultured Pseudonocardia sp</name>
    <dbReference type="NCBI Taxonomy" id="211455"/>
    <lineage>
        <taxon>Bacteria</taxon>
        <taxon>Bacillati</taxon>
        <taxon>Actinomycetota</taxon>
        <taxon>Actinomycetes</taxon>
        <taxon>Pseudonocardiales</taxon>
        <taxon>Pseudonocardiaceae</taxon>
        <taxon>Pseudonocardia</taxon>
        <taxon>environmental samples</taxon>
    </lineage>
</organism>
<dbReference type="InterPro" id="IPR051446">
    <property type="entry name" value="HTH_trans_reg/aminotransferase"/>
</dbReference>
<evidence type="ECO:0000259" key="7">
    <source>
        <dbReference type="PROSITE" id="PS50949"/>
    </source>
</evidence>
<dbReference type="GO" id="GO:0004069">
    <property type="term" value="F:L-aspartate:2-oxoglutarate aminotransferase activity"/>
    <property type="evidence" value="ECO:0007669"/>
    <property type="project" value="UniProtKB-EC"/>
</dbReference>
<dbReference type="GO" id="GO:0030170">
    <property type="term" value="F:pyridoxal phosphate binding"/>
    <property type="evidence" value="ECO:0007669"/>
    <property type="project" value="InterPro"/>
</dbReference>
<dbReference type="SUPFAM" id="SSF46785">
    <property type="entry name" value="Winged helix' DNA-binding domain"/>
    <property type="match status" value="1"/>
</dbReference>
<reference evidence="8" key="1">
    <citation type="submission" date="2020-02" db="EMBL/GenBank/DDBJ databases">
        <authorList>
            <person name="Meier V. D."/>
        </authorList>
    </citation>
    <scope>NUCLEOTIDE SEQUENCE</scope>
    <source>
        <strain evidence="8">AVDCRST_MAG66</strain>
    </source>
</reference>
<dbReference type="Pfam" id="PF00155">
    <property type="entry name" value="Aminotran_1_2"/>
    <property type="match status" value="1"/>
</dbReference>
<dbReference type="InterPro" id="IPR036390">
    <property type="entry name" value="WH_DNA-bd_sf"/>
</dbReference>
<feature type="region of interest" description="Disordered" evidence="6">
    <location>
        <begin position="465"/>
        <end position="496"/>
    </location>
</feature>
<keyword evidence="5" id="KW-0804">Transcription</keyword>
<dbReference type="InterPro" id="IPR004839">
    <property type="entry name" value="Aminotransferase_I/II_large"/>
</dbReference>
<dbReference type="PANTHER" id="PTHR46577:SF1">
    <property type="entry name" value="HTH-TYPE TRANSCRIPTIONAL REGULATORY PROTEIN GABR"/>
    <property type="match status" value="1"/>
</dbReference>
<evidence type="ECO:0000256" key="6">
    <source>
        <dbReference type="SAM" id="MobiDB-lite"/>
    </source>
</evidence>
<gene>
    <name evidence="8" type="ORF">AVDCRST_MAG66-572</name>
</gene>
<dbReference type="EMBL" id="CADCUS010000084">
    <property type="protein sequence ID" value="CAA9385638.1"/>
    <property type="molecule type" value="Genomic_DNA"/>
</dbReference>
<dbReference type="SUPFAM" id="SSF53383">
    <property type="entry name" value="PLP-dependent transferases"/>
    <property type="match status" value="1"/>
</dbReference>
<dbReference type="PROSITE" id="PS50949">
    <property type="entry name" value="HTH_GNTR"/>
    <property type="match status" value="1"/>
</dbReference>
<dbReference type="CDD" id="cd07377">
    <property type="entry name" value="WHTH_GntR"/>
    <property type="match status" value="1"/>
</dbReference>
<evidence type="ECO:0000256" key="1">
    <source>
        <dbReference type="ARBA" id="ARBA00005384"/>
    </source>
</evidence>
<dbReference type="PRINTS" id="PR00035">
    <property type="entry name" value="HTHGNTR"/>
</dbReference>
<keyword evidence="3" id="KW-0805">Transcription regulation</keyword>
<comment type="similarity">
    <text evidence="1">In the C-terminal section; belongs to the class-I pyridoxal-phosphate-dependent aminotransferase family.</text>
</comment>
<sequence>MSNPKTPDAVGPVLLLELSDSPGSTLTTRVSSAIRQAVVGGRLTEGARLPSSRSLAADLGVSRGVVVAAYALLADEGFLVSRSGSGTRVSEGFPVPSAPTSAIWSADVPGLVAIDLRPGPPDLGAFPRKAWMRALRNTLSAIPDTELGYVDPWGTDALRGALASYLARVRGAEVTAERVVVVNGVTQGLTLLVRVLRAAGHRHLAVESPSNAVQRGVLSSHGLSMIDVRVDDDGLDVEALARTPCRAVLVTPAHQFPTGTQLSAERRAALVRWAEAVDGVILEDDYDSEFRYERLPMACLQSLAPTRVALIGSVSKTLAPGLRLGWVVTPPALVDALRATKRDDDFGGSVIQQHALADFMTSGEYDGHLRTLRRRYRERRDALRAAAAKYLPEWPIMGVAAGLHLLIEPPTAVNEAVLVREAAARGLLIQGTASMYGTLPPRPGLVLSYARGPVSMLSEGTRRLAEAARPAPVGAPPLVGRGRRQRHASATAEDYF</sequence>
<evidence type="ECO:0000313" key="8">
    <source>
        <dbReference type="EMBL" id="CAA9385638.1"/>
    </source>
</evidence>
<evidence type="ECO:0000256" key="4">
    <source>
        <dbReference type="ARBA" id="ARBA00023125"/>
    </source>
</evidence>
<dbReference type="Gene3D" id="3.40.640.10">
    <property type="entry name" value="Type I PLP-dependent aspartate aminotransferase-like (Major domain)"/>
    <property type="match status" value="1"/>
</dbReference>
<evidence type="ECO:0000256" key="3">
    <source>
        <dbReference type="ARBA" id="ARBA00023015"/>
    </source>
</evidence>
<proteinExistence type="inferred from homology"/>
<dbReference type="GO" id="GO:0003700">
    <property type="term" value="F:DNA-binding transcription factor activity"/>
    <property type="evidence" value="ECO:0007669"/>
    <property type="project" value="InterPro"/>
</dbReference>
<dbReference type="GO" id="GO:0003677">
    <property type="term" value="F:DNA binding"/>
    <property type="evidence" value="ECO:0007669"/>
    <property type="project" value="UniProtKB-KW"/>
</dbReference>
<dbReference type="Gene3D" id="1.10.10.10">
    <property type="entry name" value="Winged helix-like DNA-binding domain superfamily/Winged helix DNA-binding domain"/>
    <property type="match status" value="1"/>
</dbReference>
<dbReference type="InterPro" id="IPR015424">
    <property type="entry name" value="PyrdxlP-dep_Trfase"/>
</dbReference>
<dbReference type="InterPro" id="IPR036388">
    <property type="entry name" value="WH-like_DNA-bd_sf"/>
</dbReference>
<name>A0A6J4NGP6_9PSEU</name>
<dbReference type="EC" id="2.6.1.1" evidence="8"/>
<dbReference type="PANTHER" id="PTHR46577">
    <property type="entry name" value="HTH-TYPE TRANSCRIPTIONAL REGULATORY PROTEIN GABR"/>
    <property type="match status" value="1"/>
</dbReference>
<dbReference type="InterPro" id="IPR000524">
    <property type="entry name" value="Tscrpt_reg_HTH_GntR"/>
</dbReference>